<dbReference type="InterPro" id="IPR015500">
    <property type="entry name" value="Peptidase_S8_subtilisin-rel"/>
</dbReference>
<dbReference type="Pfam" id="PF17766">
    <property type="entry name" value="fn3_6"/>
    <property type="match status" value="1"/>
</dbReference>
<evidence type="ECO:0008006" key="17">
    <source>
        <dbReference type="Google" id="ProtNLM"/>
    </source>
</evidence>
<dbReference type="InterPro" id="IPR041469">
    <property type="entry name" value="Subtilisin-like_FN3"/>
</dbReference>
<evidence type="ECO:0000256" key="4">
    <source>
        <dbReference type="ARBA" id="ARBA00022670"/>
    </source>
</evidence>
<keyword evidence="6 10" id="KW-0378">Hydrolase</keyword>
<dbReference type="Gene3D" id="2.60.40.2310">
    <property type="match status" value="1"/>
</dbReference>
<organism evidence="15 16">
    <name type="scientific">Escallonia rubra</name>
    <dbReference type="NCBI Taxonomy" id="112253"/>
    <lineage>
        <taxon>Eukaryota</taxon>
        <taxon>Viridiplantae</taxon>
        <taxon>Streptophyta</taxon>
        <taxon>Embryophyta</taxon>
        <taxon>Tracheophyta</taxon>
        <taxon>Spermatophyta</taxon>
        <taxon>Magnoliopsida</taxon>
        <taxon>eudicotyledons</taxon>
        <taxon>Gunneridae</taxon>
        <taxon>Pentapetalae</taxon>
        <taxon>asterids</taxon>
        <taxon>campanulids</taxon>
        <taxon>Escalloniales</taxon>
        <taxon>Escalloniaceae</taxon>
        <taxon>Escallonia</taxon>
    </lineage>
</organism>
<dbReference type="InterPro" id="IPR037045">
    <property type="entry name" value="S8pro/Inhibitor_I9_sf"/>
</dbReference>
<feature type="signal peptide" evidence="11">
    <location>
        <begin position="1"/>
        <end position="29"/>
    </location>
</feature>
<dbReference type="PRINTS" id="PR00723">
    <property type="entry name" value="SUBTILISIN"/>
</dbReference>
<dbReference type="Gene3D" id="3.50.30.30">
    <property type="match status" value="1"/>
</dbReference>
<comment type="caution">
    <text evidence="15">The sequence shown here is derived from an EMBL/GenBank/DDBJ whole genome shotgun (WGS) entry which is preliminary data.</text>
</comment>
<gene>
    <name evidence="15" type="ORF">RJ640_020219</name>
</gene>
<keyword evidence="8" id="KW-0325">Glycoprotein</keyword>
<dbReference type="InterPro" id="IPR010259">
    <property type="entry name" value="S8pro/Inhibitor_I9"/>
</dbReference>
<feature type="domain" description="Peptidase S8/S53" evidence="12">
    <location>
        <begin position="139"/>
        <end position="604"/>
    </location>
</feature>
<proteinExistence type="inferred from homology"/>
<dbReference type="InterPro" id="IPR045051">
    <property type="entry name" value="SBT"/>
</dbReference>
<evidence type="ECO:0000259" key="14">
    <source>
        <dbReference type="Pfam" id="PF17766"/>
    </source>
</evidence>
<keyword evidence="16" id="KW-1185">Reference proteome</keyword>
<evidence type="ECO:0000256" key="2">
    <source>
        <dbReference type="ARBA" id="ARBA00011073"/>
    </source>
</evidence>
<dbReference type="InterPro" id="IPR036852">
    <property type="entry name" value="Peptidase_S8/S53_dom_sf"/>
</dbReference>
<feature type="domain" description="Inhibitor I9" evidence="13">
    <location>
        <begin position="36"/>
        <end position="102"/>
    </location>
</feature>
<evidence type="ECO:0000256" key="11">
    <source>
        <dbReference type="SAM" id="SignalP"/>
    </source>
</evidence>
<comment type="similarity">
    <text evidence="2 10">Belongs to the peptidase S8 family.</text>
</comment>
<dbReference type="GO" id="GO:0004252">
    <property type="term" value="F:serine-type endopeptidase activity"/>
    <property type="evidence" value="ECO:0007669"/>
    <property type="project" value="UniProtKB-UniRule"/>
</dbReference>
<dbReference type="PROSITE" id="PS51892">
    <property type="entry name" value="SUBTILASE"/>
    <property type="match status" value="1"/>
</dbReference>
<dbReference type="Pfam" id="PF05922">
    <property type="entry name" value="Inhibitor_I9"/>
    <property type="match status" value="1"/>
</dbReference>
<evidence type="ECO:0000256" key="7">
    <source>
        <dbReference type="ARBA" id="ARBA00022825"/>
    </source>
</evidence>
<reference evidence="15" key="1">
    <citation type="submission" date="2022-12" db="EMBL/GenBank/DDBJ databases">
        <title>Draft genome assemblies for two species of Escallonia (Escalloniales).</title>
        <authorList>
            <person name="Chanderbali A."/>
            <person name="Dervinis C."/>
            <person name="Anghel I."/>
            <person name="Soltis D."/>
            <person name="Soltis P."/>
            <person name="Zapata F."/>
        </authorList>
    </citation>
    <scope>NUCLEOTIDE SEQUENCE</scope>
    <source>
        <strain evidence="15">UCBG92.1500</strain>
        <tissue evidence="15">Leaf</tissue>
    </source>
</reference>
<dbReference type="CDD" id="cd04852">
    <property type="entry name" value="Peptidases_S8_3"/>
    <property type="match status" value="1"/>
</dbReference>
<feature type="active site" description="Charge relay system" evidence="9 10">
    <location>
        <position position="220"/>
    </location>
</feature>
<dbReference type="GO" id="GO:0005576">
    <property type="term" value="C:extracellular region"/>
    <property type="evidence" value="ECO:0007669"/>
    <property type="project" value="UniProtKB-SubCell"/>
</dbReference>
<keyword evidence="4 10" id="KW-0645">Protease</keyword>
<keyword evidence="5 11" id="KW-0732">Signal</keyword>
<evidence type="ECO:0000256" key="3">
    <source>
        <dbReference type="ARBA" id="ARBA00022525"/>
    </source>
</evidence>
<dbReference type="FunFam" id="3.40.50.200:FF:000006">
    <property type="entry name" value="Subtilisin-like protease SBT1.5"/>
    <property type="match status" value="1"/>
</dbReference>
<comment type="subcellular location">
    <subcellularLocation>
        <location evidence="1">Secreted</location>
    </subcellularLocation>
</comment>
<dbReference type="FunFam" id="3.30.70.80:FF:000003">
    <property type="entry name" value="Subtilisin-like protease SBT1.9"/>
    <property type="match status" value="1"/>
</dbReference>
<dbReference type="CDD" id="cd02120">
    <property type="entry name" value="PA_subtilisin_like"/>
    <property type="match status" value="1"/>
</dbReference>
<dbReference type="Proteomes" id="UP001187471">
    <property type="component" value="Unassembled WGS sequence"/>
</dbReference>
<dbReference type="Gene3D" id="3.30.70.80">
    <property type="entry name" value="Peptidase S8 propeptide/proteinase inhibitor I9"/>
    <property type="match status" value="1"/>
</dbReference>
<feature type="chain" id="PRO_5041696153" description="Subtilisin-like protease" evidence="11">
    <location>
        <begin position="30"/>
        <end position="761"/>
    </location>
</feature>
<feature type="active site" description="Charge relay system" evidence="9 10">
    <location>
        <position position="148"/>
    </location>
</feature>
<keyword evidence="3" id="KW-0964">Secreted</keyword>
<dbReference type="Pfam" id="PF00082">
    <property type="entry name" value="Peptidase_S8"/>
    <property type="match status" value="1"/>
</dbReference>
<sequence>MVRSSAKYISHYALLWLLVFLLGLENALPKPEEVQTYIIQVDYTQRPEAFSTDQAWYEDILESINSNPVVVEKNLVYSYSHVMHGFSARLTVSQLSQLERHSIHLATFQESFGKLLTTHSTRFLGLRQNSGIWPAASYGKDVIIGLFDTGIWPESESFSDSGMSPIPGRWKGTCENGTDFSASLCNKKLIGARAFNKGFLAGGGRIRHKDFNSTRDFDGHGTHTSSTAAGNHVPGISHFGYARGTAKGVAPRARIAMYKVGWATDTGADIAASDILAAMDQAIMDGVDAMSLSIGLGQAPYFDDPIAIVSLSAVERGIFVTCAAGNYAFPSTTENGAPWITTVGASTIDRSFVGKLKLGNGFSLEGTSYFPQSVLVSDVLLYYGKGNVTKAMCQKLDPKEVSGKVVFCDNNNSSDILGQIIEVQGAGASVGIFVTEMPDLEPFLYSFPSLILKNGSGTKVKDYTTEASKATVKTMRFAITRLGTKHAPQVAKFSSRGPNPVSPGILKPDILAPGVDILAAYVPNRPFMEEGAYKLATDYALLSGTSMAAPHLAGAAALLRAVHRDWTPAAIRSALMTTAYVVDNSHTLLKDQRTGHPATPLDFGAGHIDPNKAMEPGLIYDIDMQGYVDFLCGLGYTKKQLRSVLRRDTWRCSENRPDLNYPSFVAEFPKRLRSLTGKNFSRVVTYVGEDTAFYHAVSVVPPGMKITIEPSTLLFTRKYQRRSFVVHVVVEKDTPPVTYGFLKWTDQQNHTVSSPVVAISG</sequence>
<evidence type="ECO:0000259" key="12">
    <source>
        <dbReference type="Pfam" id="PF00082"/>
    </source>
</evidence>
<keyword evidence="7 10" id="KW-0720">Serine protease</keyword>
<evidence type="ECO:0000313" key="16">
    <source>
        <dbReference type="Proteomes" id="UP001187471"/>
    </source>
</evidence>
<evidence type="ECO:0000256" key="1">
    <source>
        <dbReference type="ARBA" id="ARBA00004613"/>
    </source>
</evidence>
<dbReference type="InterPro" id="IPR034197">
    <property type="entry name" value="Peptidases_S8_3"/>
</dbReference>
<dbReference type="PANTHER" id="PTHR10795">
    <property type="entry name" value="PROPROTEIN CONVERTASE SUBTILISIN/KEXIN"/>
    <property type="match status" value="1"/>
</dbReference>
<accession>A0AA88RPX8</accession>
<evidence type="ECO:0000259" key="13">
    <source>
        <dbReference type="Pfam" id="PF05922"/>
    </source>
</evidence>
<feature type="active site" description="Charge relay system" evidence="9 10">
    <location>
        <position position="546"/>
    </location>
</feature>
<name>A0AA88RPX8_9ASTE</name>
<evidence type="ECO:0000313" key="15">
    <source>
        <dbReference type="EMBL" id="KAK2977875.1"/>
    </source>
</evidence>
<dbReference type="AlphaFoldDB" id="A0AA88RPX8"/>
<dbReference type="EMBL" id="JAVXUO010001934">
    <property type="protein sequence ID" value="KAK2977875.1"/>
    <property type="molecule type" value="Genomic_DNA"/>
</dbReference>
<dbReference type="GO" id="GO:0006508">
    <property type="term" value="P:proteolysis"/>
    <property type="evidence" value="ECO:0007669"/>
    <property type="project" value="UniProtKB-KW"/>
</dbReference>
<feature type="domain" description="Subtilisin-like protease fibronectin type-III" evidence="14">
    <location>
        <begin position="658"/>
        <end position="757"/>
    </location>
</feature>
<evidence type="ECO:0000256" key="10">
    <source>
        <dbReference type="PROSITE-ProRule" id="PRU01240"/>
    </source>
</evidence>
<dbReference type="SUPFAM" id="SSF52743">
    <property type="entry name" value="Subtilisin-like"/>
    <property type="match status" value="1"/>
</dbReference>
<evidence type="ECO:0000256" key="5">
    <source>
        <dbReference type="ARBA" id="ARBA00022729"/>
    </source>
</evidence>
<protein>
    <recommendedName>
        <fullName evidence="17">Subtilisin-like protease</fullName>
    </recommendedName>
</protein>
<evidence type="ECO:0000256" key="8">
    <source>
        <dbReference type="ARBA" id="ARBA00023180"/>
    </source>
</evidence>
<evidence type="ECO:0000256" key="9">
    <source>
        <dbReference type="PIRSR" id="PIRSR615500-1"/>
    </source>
</evidence>
<evidence type="ECO:0000256" key="6">
    <source>
        <dbReference type="ARBA" id="ARBA00022801"/>
    </source>
</evidence>
<dbReference type="Gene3D" id="3.40.50.200">
    <property type="entry name" value="Peptidase S8/S53 domain"/>
    <property type="match status" value="1"/>
</dbReference>
<dbReference type="InterPro" id="IPR000209">
    <property type="entry name" value="Peptidase_S8/S53_dom"/>
</dbReference>